<dbReference type="SMART" id="SM00406">
    <property type="entry name" value="IGv"/>
    <property type="match status" value="1"/>
</dbReference>
<dbReference type="Ensembl" id="ENSLACT00000005297.1">
    <property type="protein sequence ID" value="ENSLACP00000005250.1"/>
    <property type="gene ID" value="ENSLACG00000004664.1"/>
</dbReference>
<evidence type="ECO:0000256" key="3">
    <source>
        <dbReference type="ARBA" id="ARBA00043265"/>
    </source>
</evidence>
<dbReference type="CDD" id="cd00099">
    <property type="entry name" value="IgV"/>
    <property type="match status" value="1"/>
</dbReference>
<keyword evidence="6" id="KW-1185">Reference proteome</keyword>
<keyword evidence="3" id="KW-1280">Immunoglobulin</keyword>
<reference evidence="5" key="2">
    <citation type="submission" date="2025-08" db="UniProtKB">
        <authorList>
            <consortium name="Ensembl"/>
        </authorList>
    </citation>
    <scope>IDENTIFICATION</scope>
</reference>
<dbReference type="InterPro" id="IPR013783">
    <property type="entry name" value="Ig-like_fold"/>
</dbReference>
<evidence type="ECO:0000256" key="1">
    <source>
        <dbReference type="ARBA" id="ARBA00022859"/>
    </source>
</evidence>
<dbReference type="InterPro" id="IPR003597">
    <property type="entry name" value="Ig_C1-set"/>
</dbReference>
<evidence type="ECO:0000256" key="2">
    <source>
        <dbReference type="ARBA" id="ARBA00023130"/>
    </source>
</evidence>
<dbReference type="AlphaFoldDB" id="H3A6H9"/>
<dbReference type="Proteomes" id="UP000008672">
    <property type="component" value="Unassembled WGS sequence"/>
</dbReference>
<dbReference type="InterPro" id="IPR050199">
    <property type="entry name" value="IgHV"/>
</dbReference>
<dbReference type="GeneTree" id="ENSGT00950000184155"/>
<dbReference type="EMBL" id="AFYH01211826">
    <property type="status" value="NOT_ANNOTATED_CDS"/>
    <property type="molecule type" value="Genomic_DNA"/>
</dbReference>
<dbReference type="Gene3D" id="2.60.40.10">
    <property type="entry name" value="Immunoglobulins"/>
    <property type="match status" value="2"/>
</dbReference>
<protein>
    <recommendedName>
        <fullName evidence="4">Ig-like domain-containing protein</fullName>
    </recommendedName>
</protein>
<dbReference type="HOGENOM" id="CLU_077975_3_1_1"/>
<dbReference type="SUPFAM" id="SSF48726">
    <property type="entry name" value="Immunoglobulin"/>
    <property type="match status" value="2"/>
</dbReference>
<organism evidence="5 6">
    <name type="scientific">Latimeria chalumnae</name>
    <name type="common">Coelacanth</name>
    <dbReference type="NCBI Taxonomy" id="7897"/>
    <lineage>
        <taxon>Eukaryota</taxon>
        <taxon>Metazoa</taxon>
        <taxon>Chordata</taxon>
        <taxon>Craniata</taxon>
        <taxon>Vertebrata</taxon>
        <taxon>Euteleostomi</taxon>
        <taxon>Coelacanthiformes</taxon>
        <taxon>Coelacanthidae</taxon>
        <taxon>Latimeria</taxon>
    </lineage>
</organism>
<dbReference type="InterPro" id="IPR036179">
    <property type="entry name" value="Ig-like_dom_sf"/>
</dbReference>
<dbReference type="Pfam" id="PF07654">
    <property type="entry name" value="C1-set"/>
    <property type="match status" value="1"/>
</dbReference>
<dbReference type="GO" id="GO:0005576">
    <property type="term" value="C:extracellular region"/>
    <property type="evidence" value="ECO:0007669"/>
    <property type="project" value="UniProtKB-ARBA"/>
</dbReference>
<reference evidence="6" key="1">
    <citation type="submission" date="2011-08" db="EMBL/GenBank/DDBJ databases">
        <title>The draft genome of Latimeria chalumnae.</title>
        <authorList>
            <person name="Di Palma F."/>
            <person name="Alfoldi J."/>
            <person name="Johnson J."/>
            <person name="Berlin A."/>
            <person name="Gnerre S."/>
            <person name="Jaffe D."/>
            <person name="MacCallum I."/>
            <person name="Young S."/>
            <person name="Walker B.J."/>
            <person name="Lander E."/>
            <person name="Lindblad-Toh K."/>
        </authorList>
    </citation>
    <scope>NUCLEOTIDE SEQUENCE [LARGE SCALE GENOMIC DNA]</scope>
    <source>
        <strain evidence="6">Wild caught</strain>
    </source>
</reference>
<sequence>GGTLSIECKLSGKSSHPYNVFWLRQYPGQKLEFFIRYNTEADKYIVSGFEARFLPSKNISTNVYYLKIKDLRVEDSATYYCTHYALSGTGTAVQVLPDNVLPRVFALYPLCNEPPAQHTLTIGCLVLTPDLQSLEIQWNLGASANVKYAAVFDSKRKHYLVASEVTIPVADWNSGKEYYCDVGKMGTAARIRKNIQKKVCF</sequence>
<reference evidence="5" key="3">
    <citation type="submission" date="2025-09" db="UniProtKB">
        <authorList>
            <consortium name="Ensembl"/>
        </authorList>
    </citation>
    <scope>IDENTIFICATION</scope>
</reference>
<dbReference type="InParanoid" id="H3A6H9"/>
<dbReference type="GO" id="GO:0019814">
    <property type="term" value="C:immunoglobulin complex"/>
    <property type="evidence" value="ECO:0007669"/>
    <property type="project" value="UniProtKB-KW"/>
</dbReference>
<dbReference type="STRING" id="7897.ENSLACP00000005250"/>
<feature type="domain" description="Ig-like" evidence="4">
    <location>
        <begin position="1"/>
        <end position="82"/>
    </location>
</feature>
<evidence type="ECO:0000259" key="4">
    <source>
        <dbReference type="PROSITE" id="PS50835"/>
    </source>
</evidence>
<dbReference type="Pfam" id="PF07686">
    <property type="entry name" value="V-set"/>
    <property type="match status" value="1"/>
</dbReference>
<dbReference type="InterPro" id="IPR007110">
    <property type="entry name" value="Ig-like_dom"/>
</dbReference>
<keyword evidence="1" id="KW-0391">Immunity</keyword>
<keyword evidence="2" id="KW-1064">Adaptive immunity</keyword>
<accession>H3A6H9</accession>
<name>H3A6H9_LATCH</name>
<dbReference type="InterPro" id="IPR013106">
    <property type="entry name" value="Ig_V-set"/>
</dbReference>
<dbReference type="GO" id="GO:0002250">
    <property type="term" value="P:adaptive immune response"/>
    <property type="evidence" value="ECO:0007669"/>
    <property type="project" value="UniProtKB-KW"/>
</dbReference>
<dbReference type="PROSITE" id="PS50835">
    <property type="entry name" value="IG_LIKE"/>
    <property type="match status" value="2"/>
</dbReference>
<feature type="domain" description="Ig-like" evidence="4">
    <location>
        <begin position="102"/>
        <end position="196"/>
    </location>
</feature>
<dbReference type="PANTHER" id="PTHR23266">
    <property type="entry name" value="IMMUNOGLOBULIN HEAVY CHAIN"/>
    <property type="match status" value="1"/>
</dbReference>
<evidence type="ECO:0000313" key="5">
    <source>
        <dbReference type="Ensembl" id="ENSLACP00000005250.1"/>
    </source>
</evidence>
<proteinExistence type="predicted"/>
<evidence type="ECO:0000313" key="6">
    <source>
        <dbReference type="Proteomes" id="UP000008672"/>
    </source>
</evidence>